<dbReference type="EMBL" id="JAASTW010000023">
    <property type="protein sequence ID" value="MBC1490044.1"/>
    <property type="molecule type" value="Genomic_DNA"/>
</dbReference>
<reference evidence="4 5" key="1">
    <citation type="submission" date="2020-03" db="EMBL/GenBank/DDBJ databases">
        <title>Soil Listeria distribution.</title>
        <authorList>
            <person name="Liao J."/>
            <person name="Wiedmann M."/>
        </authorList>
    </citation>
    <scope>NUCLEOTIDE SEQUENCE [LARGE SCALE GENOMIC DNA]</scope>
    <source>
        <strain evidence="3 5">FSL L7-1515</strain>
        <strain evidence="2 4">FSL L7-1554</strain>
    </source>
</reference>
<gene>
    <name evidence="2" type="ORF">HCJ38_13705</name>
    <name evidence="3" type="ORF">HCJ59_15270</name>
</gene>
<dbReference type="InterPro" id="IPR029032">
    <property type="entry name" value="AhpD-like"/>
</dbReference>
<dbReference type="InterPro" id="IPR052512">
    <property type="entry name" value="4CMD/NDH-1_regulator"/>
</dbReference>
<protein>
    <submittedName>
        <fullName evidence="2">Carboxymuconolactone decarboxylase family protein</fullName>
    </submittedName>
</protein>
<name>A0A7X0X9F3_9LIST</name>
<dbReference type="AlphaFoldDB" id="A0A7X0X9F3"/>
<dbReference type="PANTHER" id="PTHR33570:SF9">
    <property type="entry name" value="BLL4600 PROTEIN"/>
    <property type="match status" value="1"/>
</dbReference>
<dbReference type="Proteomes" id="UP000587800">
    <property type="component" value="Unassembled WGS sequence"/>
</dbReference>
<dbReference type="InterPro" id="IPR003779">
    <property type="entry name" value="CMD-like"/>
</dbReference>
<dbReference type="PANTHER" id="PTHR33570">
    <property type="entry name" value="4-CARBOXYMUCONOLACTONE DECARBOXYLASE FAMILY PROTEIN"/>
    <property type="match status" value="1"/>
</dbReference>
<dbReference type="SUPFAM" id="SSF69118">
    <property type="entry name" value="AhpD-like"/>
    <property type="match status" value="1"/>
</dbReference>
<dbReference type="RefSeq" id="WP_185345041.1">
    <property type="nucleotide sequence ID" value="NZ_JAASTU010000024.1"/>
</dbReference>
<organism evidence="2 4">
    <name type="scientific">Listeria immobilis</name>
    <dbReference type="NCBI Taxonomy" id="2713502"/>
    <lineage>
        <taxon>Bacteria</taxon>
        <taxon>Bacillati</taxon>
        <taxon>Bacillota</taxon>
        <taxon>Bacilli</taxon>
        <taxon>Bacillales</taxon>
        <taxon>Listeriaceae</taxon>
        <taxon>Listeria</taxon>
    </lineage>
</organism>
<proteinExistence type="predicted"/>
<evidence type="ECO:0000313" key="4">
    <source>
        <dbReference type="Proteomes" id="UP000561617"/>
    </source>
</evidence>
<evidence type="ECO:0000313" key="5">
    <source>
        <dbReference type="Proteomes" id="UP000587800"/>
    </source>
</evidence>
<evidence type="ECO:0000313" key="3">
    <source>
        <dbReference type="EMBL" id="MBC1511237.1"/>
    </source>
</evidence>
<dbReference type="GO" id="GO:0051920">
    <property type="term" value="F:peroxiredoxin activity"/>
    <property type="evidence" value="ECO:0007669"/>
    <property type="project" value="InterPro"/>
</dbReference>
<feature type="domain" description="Carboxymuconolactone decarboxylase-like" evidence="1">
    <location>
        <begin position="19"/>
        <end position="98"/>
    </location>
</feature>
<evidence type="ECO:0000313" key="2">
    <source>
        <dbReference type="EMBL" id="MBC1490044.1"/>
    </source>
</evidence>
<keyword evidence="5" id="KW-1185">Reference proteome</keyword>
<dbReference type="Gene3D" id="1.20.1290.10">
    <property type="entry name" value="AhpD-like"/>
    <property type="match status" value="1"/>
</dbReference>
<comment type="caution">
    <text evidence="2">The sequence shown here is derived from an EMBL/GenBank/DDBJ whole genome shotgun (WGS) entry which is preliminary data.</text>
</comment>
<accession>A0A7X0X9F3</accession>
<evidence type="ECO:0000259" key="1">
    <source>
        <dbReference type="Pfam" id="PF02627"/>
    </source>
</evidence>
<dbReference type="Proteomes" id="UP000561617">
    <property type="component" value="Unassembled WGS sequence"/>
</dbReference>
<dbReference type="EMBL" id="JAASUB010000028">
    <property type="protein sequence ID" value="MBC1511237.1"/>
    <property type="molecule type" value="Genomic_DNA"/>
</dbReference>
<sequence length="103" mass="11551">MTNNPIVENLSPAFQNFAPDLASYTNDILFQKVWLDEQLDSKTRSIVTLTLLATLGNTEQMPFHLETAAKNGVSQKELSALCTHLAFYIGWPQAMLLLNQIIK</sequence>
<dbReference type="Pfam" id="PF02627">
    <property type="entry name" value="CMD"/>
    <property type="match status" value="1"/>
</dbReference>